<organism evidence="1 2">
    <name type="scientific">Desulforhabdus amnigena</name>
    <dbReference type="NCBI Taxonomy" id="40218"/>
    <lineage>
        <taxon>Bacteria</taxon>
        <taxon>Pseudomonadati</taxon>
        <taxon>Thermodesulfobacteriota</taxon>
        <taxon>Syntrophobacteria</taxon>
        <taxon>Syntrophobacterales</taxon>
        <taxon>Syntrophobacteraceae</taxon>
        <taxon>Desulforhabdus</taxon>
    </lineage>
</organism>
<dbReference type="Proteomes" id="UP001144372">
    <property type="component" value="Unassembled WGS sequence"/>
</dbReference>
<dbReference type="PANTHER" id="PTHR36573">
    <property type="entry name" value="INTERMEMBRANE PHOSPHOLIPID TRANSPORT SYSTEM BINDING PROTEIN MLAC"/>
    <property type="match status" value="1"/>
</dbReference>
<name>A0A9W6FWV8_9BACT</name>
<dbReference type="PANTHER" id="PTHR36573:SF1">
    <property type="entry name" value="INTERMEMBRANE PHOSPHOLIPID TRANSPORT SYSTEM BINDING PROTEIN MLAC"/>
    <property type="match status" value="1"/>
</dbReference>
<accession>A0A9W6FWV8</accession>
<proteinExistence type="predicted"/>
<dbReference type="InterPro" id="IPR042245">
    <property type="entry name" value="Tgt2/MlaC_sf"/>
</dbReference>
<dbReference type="InterPro" id="IPR008869">
    <property type="entry name" value="MlaC/ttg2D"/>
</dbReference>
<gene>
    <name evidence="1" type="ORF">DAMNIGENAA_38140</name>
</gene>
<sequence>MNMHRDKQILRFVAGVFLLITSVMYSPSIMAASSSPLQLIQSGSDRGLQIIKSSLFGGGPSLQQRREEILTITEEYFDFDEMAKRALGRPWKEISAEERQEFLQLFKQLLFNTYISRVEATATPTTRTLYQGEQIEGRYALVKTRVANDKEPDFEIDYRLVLSGSEWKVYDVVIEGISLVNNYRQQFASILNNKPFKDLLNQLREKVETQSRS</sequence>
<dbReference type="PIRSF" id="PIRSF004649">
    <property type="entry name" value="MlaC"/>
    <property type="match status" value="1"/>
</dbReference>
<dbReference type="Gene3D" id="3.10.450.710">
    <property type="entry name" value="Tgt2/MlaC"/>
    <property type="match status" value="1"/>
</dbReference>
<evidence type="ECO:0000313" key="2">
    <source>
        <dbReference type="Proteomes" id="UP001144372"/>
    </source>
</evidence>
<reference evidence="1" key="1">
    <citation type="submission" date="2022-12" db="EMBL/GenBank/DDBJ databases">
        <title>Reference genome sequencing for broad-spectrum identification of bacterial and archaeal isolates by mass spectrometry.</title>
        <authorList>
            <person name="Sekiguchi Y."/>
            <person name="Tourlousse D.M."/>
        </authorList>
    </citation>
    <scope>NUCLEOTIDE SEQUENCE</scope>
    <source>
        <strain evidence="1">ASRB1</strain>
    </source>
</reference>
<keyword evidence="2" id="KW-1185">Reference proteome</keyword>
<comment type="caution">
    <text evidence="1">The sequence shown here is derived from an EMBL/GenBank/DDBJ whole genome shotgun (WGS) entry which is preliminary data.</text>
</comment>
<evidence type="ECO:0000313" key="1">
    <source>
        <dbReference type="EMBL" id="GLI36381.1"/>
    </source>
</evidence>
<dbReference type="EMBL" id="BSDR01000001">
    <property type="protein sequence ID" value="GLI36381.1"/>
    <property type="molecule type" value="Genomic_DNA"/>
</dbReference>
<dbReference type="Pfam" id="PF05494">
    <property type="entry name" value="MlaC"/>
    <property type="match status" value="1"/>
</dbReference>
<protein>
    <submittedName>
        <fullName evidence="1">Toluene tolerance protein</fullName>
    </submittedName>
</protein>
<dbReference type="AlphaFoldDB" id="A0A9W6FWV8"/>